<organism evidence="1 2">
    <name type="scientific">Parthenolecanium corni</name>
    <dbReference type="NCBI Taxonomy" id="536013"/>
    <lineage>
        <taxon>Eukaryota</taxon>
        <taxon>Metazoa</taxon>
        <taxon>Ecdysozoa</taxon>
        <taxon>Arthropoda</taxon>
        <taxon>Hexapoda</taxon>
        <taxon>Insecta</taxon>
        <taxon>Pterygota</taxon>
        <taxon>Neoptera</taxon>
        <taxon>Paraneoptera</taxon>
        <taxon>Hemiptera</taxon>
        <taxon>Sternorrhyncha</taxon>
        <taxon>Coccoidea</taxon>
        <taxon>Coccidae</taxon>
        <taxon>Parthenolecanium</taxon>
    </lineage>
</organism>
<proteinExistence type="predicted"/>
<dbReference type="AlphaFoldDB" id="A0AAN9TU00"/>
<sequence length="161" mass="18810">MSLWWPGEWDRLISKFEDWVLKRNGYSKLQTAQLSRACQTLKYKPDPEKLVCTTYSFARTQANSCKGSRRSSHRPSSVEITDDICISEISDRCLNSLDKMERILKQYERAFAKLPRRGPTSSHYLHNQQLDILNEEVIQNMFLKCYNATKGDQREIATSRI</sequence>
<gene>
    <name evidence="1" type="ORF">V9T40_004426</name>
</gene>
<dbReference type="Proteomes" id="UP001367676">
    <property type="component" value="Unassembled WGS sequence"/>
</dbReference>
<protein>
    <submittedName>
        <fullName evidence="1">Uncharacterized protein</fullName>
    </submittedName>
</protein>
<keyword evidence="2" id="KW-1185">Reference proteome</keyword>
<comment type="caution">
    <text evidence="1">The sequence shown here is derived from an EMBL/GenBank/DDBJ whole genome shotgun (WGS) entry which is preliminary data.</text>
</comment>
<reference evidence="1 2" key="1">
    <citation type="submission" date="2024-03" db="EMBL/GenBank/DDBJ databases">
        <title>Adaptation during the transition from Ophiocordyceps entomopathogen to insect associate is accompanied by gene loss and intensified selection.</title>
        <authorList>
            <person name="Ward C.M."/>
            <person name="Onetto C.A."/>
            <person name="Borneman A.R."/>
        </authorList>
    </citation>
    <scope>NUCLEOTIDE SEQUENCE [LARGE SCALE GENOMIC DNA]</scope>
    <source>
        <strain evidence="1">AWRI1</strain>
        <tissue evidence="1">Single Adult Female</tissue>
    </source>
</reference>
<name>A0AAN9TU00_9HEMI</name>
<evidence type="ECO:0000313" key="1">
    <source>
        <dbReference type="EMBL" id="KAK7604153.1"/>
    </source>
</evidence>
<evidence type="ECO:0000313" key="2">
    <source>
        <dbReference type="Proteomes" id="UP001367676"/>
    </source>
</evidence>
<dbReference type="EMBL" id="JBBCAQ010000004">
    <property type="protein sequence ID" value="KAK7604153.1"/>
    <property type="molecule type" value="Genomic_DNA"/>
</dbReference>
<accession>A0AAN9TU00</accession>